<dbReference type="GO" id="GO:0045892">
    <property type="term" value="P:negative regulation of DNA-templated transcription"/>
    <property type="evidence" value="ECO:0007669"/>
    <property type="project" value="TreeGrafter"/>
</dbReference>
<dbReference type="EMBL" id="SMJZ01000047">
    <property type="protein sequence ID" value="TDC06943.1"/>
    <property type="molecule type" value="Genomic_DNA"/>
</dbReference>
<dbReference type="InterPro" id="IPR005471">
    <property type="entry name" value="Tscrpt_reg_IclR_N"/>
</dbReference>
<keyword evidence="3" id="KW-0804">Transcription</keyword>
<comment type="caution">
    <text evidence="6">The sequence shown here is derived from an EMBL/GenBank/DDBJ whole genome shotgun (WGS) entry which is preliminary data.</text>
</comment>
<dbReference type="InterPro" id="IPR011991">
    <property type="entry name" value="ArsR-like_HTH"/>
</dbReference>
<protein>
    <submittedName>
        <fullName evidence="6">MarR family transcriptional regulator</fullName>
    </submittedName>
</protein>
<dbReference type="InterPro" id="IPR036388">
    <property type="entry name" value="WH-like_DNA-bd_sf"/>
</dbReference>
<dbReference type="SUPFAM" id="SSF55781">
    <property type="entry name" value="GAF domain-like"/>
    <property type="match status" value="1"/>
</dbReference>
<dbReference type="PROSITE" id="PS51078">
    <property type="entry name" value="ICLR_ED"/>
    <property type="match status" value="1"/>
</dbReference>
<keyword evidence="7" id="KW-1185">Reference proteome</keyword>
<gene>
    <name evidence="6" type="ORF">E1267_15025</name>
</gene>
<evidence type="ECO:0000256" key="2">
    <source>
        <dbReference type="ARBA" id="ARBA00023125"/>
    </source>
</evidence>
<keyword evidence="2" id="KW-0238">DNA-binding</keyword>
<dbReference type="PANTHER" id="PTHR30136:SF39">
    <property type="entry name" value="TRANSCRIPTIONAL REGULATORY PROTEIN"/>
    <property type="match status" value="1"/>
</dbReference>
<dbReference type="Pfam" id="PF09339">
    <property type="entry name" value="HTH_IclR"/>
    <property type="match status" value="1"/>
</dbReference>
<dbReference type="InterPro" id="IPR036390">
    <property type="entry name" value="WH_DNA-bd_sf"/>
</dbReference>
<evidence type="ECO:0000313" key="6">
    <source>
        <dbReference type="EMBL" id="TDC06943.1"/>
    </source>
</evidence>
<dbReference type="Pfam" id="PF01614">
    <property type="entry name" value="IclR_C"/>
    <property type="match status" value="1"/>
</dbReference>
<keyword evidence="1" id="KW-0805">Transcription regulation</keyword>
<dbReference type="RefSeq" id="WP_132333066.1">
    <property type="nucleotide sequence ID" value="NZ_SMJZ01000047.1"/>
</dbReference>
<evidence type="ECO:0000259" key="5">
    <source>
        <dbReference type="PROSITE" id="PS51078"/>
    </source>
</evidence>
<feature type="domain" description="IclR-ED" evidence="5">
    <location>
        <begin position="66"/>
        <end position="220"/>
    </location>
</feature>
<dbReference type="GO" id="GO:0003677">
    <property type="term" value="F:DNA binding"/>
    <property type="evidence" value="ECO:0007669"/>
    <property type="project" value="UniProtKB-KW"/>
</dbReference>
<dbReference type="CDD" id="cd00090">
    <property type="entry name" value="HTH_ARSR"/>
    <property type="match status" value="1"/>
</dbReference>
<dbReference type="AlphaFoldDB" id="A0A4R4NH38"/>
<evidence type="ECO:0000259" key="4">
    <source>
        <dbReference type="PROSITE" id="PS51077"/>
    </source>
</evidence>
<dbReference type="GO" id="GO:0003700">
    <property type="term" value="F:DNA-binding transcription factor activity"/>
    <property type="evidence" value="ECO:0007669"/>
    <property type="project" value="TreeGrafter"/>
</dbReference>
<dbReference type="Proteomes" id="UP000295157">
    <property type="component" value="Unassembled WGS sequence"/>
</dbReference>
<dbReference type="SUPFAM" id="SSF46785">
    <property type="entry name" value="Winged helix' DNA-binding domain"/>
    <property type="match status" value="1"/>
</dbReference>
<dbReference type="OrthoDB" id="5112988at2"/>
<proteinExistence type="predicted"/>
<dbReference type="SMART" id="SM00346">
    <property type="entry name" value="HTH_ICLR"/>
    <property type="match status" value="1"/>
</dbReference>
<reference evidence="6 7" key="1">
    <citation type="submission" date="2019-02" db="EMBL/GenBank/DDBJ databases">
        <title>Draft genome sequences of novel Actinobacteria.</title>
        <authorList>
            <person name="Sahin N."/>
            <person name="Ay H."/>
            <person name="Saygin H."/>
        </authorList>
    </citation>
    <scope>NUCLEOTIDE SEQUENCE [LARGE SCALE GENOMIC DNA]</scope>
    <source>
        <strain evidence="6 7">KC201</strain>
    </source>
</reference>
<dbReference type="InterPro" id="IPR029016">
    <property type="entry name" value="GAF-like_dom_sf"/>
</dbReference>
<accession>A0A4R4NH38</accession>
<dbReference type="PROSITE" id="PS51077">
    <property type="entry name" value="HTH_ICLR"/>
    <property type="match status" value="1"/>
</dbReference>
<dbReference type="Gene3D" id="1.10.10.10">
    <property type="entry name" value="Winged helix-like DNA-binding domain superfamily/Winged helix DNA-binding domain"/>
    <property type="match status" value="1"/>
</dbReference>
<evidence type="ECO:0000313" key="7">
    <source>
        <dbReference type="Proteomes" id="UP000295157"/>
    </source>
</evidence>
<organism evidence="6 7">
    <name type="scientific">Nonomuraea longispora</name>
    <dbReference type="NCBI Taxonomy" id="1848320"/>
    <lineage>
        <taxon>Bacteria</taxon>
        <taxon>Bacillati</taxon>
        <taxon>Actinomycetota</taxon>
        <taxon>Actinomycetes</taxon>
        <taxon>Streptosporangiales</taxon>
        <taxon>Streptosporangiaceae</taxon>
        <taxon>Nonomuraea</taxon>
    </lineage>
</organism>
<evidence type="ECO:0000256" key="3">
    <source>
        <dbReference type="ARBA" id="ARBA00023163"/>
    </source>
</evidence>
<dbReference type="InterPro" id="IPR050707">
    <property type="entry name" value="HTH_MetabolicPath_Reg"/>
</dbReference>
<dbReference type="PANTHER" id="PTHR30136">
    <property type="entry name" value="HELIX-TURN-HELIX TRANSCRIPTIONAL REGULATOR, ICLR FAMILY"/>
    <property type="match status" value="1"/>
</dbReference>
<feature type="domain" description="HTH iclR-type" evidence="4">
    <location>
        <begin position="13"/>
        <end position="72"/>
    </location>
</feature>
<dbReference type="InterPro" id="IPR014757">
    <property type="entry name" value="Tscrpt_reg_IclR_C"/>
</dbReference>
<dbReference type="Gene3D" id="3.30.450.40">
    <property type="match status" value="2"/>
</dbReference>
<evidence type="ECO:0000256" key="1">
    <source>
        <dbReference type="ARBA" id="ARBA00023015"/>
    </source>
</evidence>
<name>A0A4R4NH38_9ACTN</name>
<sequence>MRDDERDSRVTGVGVIDRAVAILDTVERAPMGASELARHLGLSVPTAQRLAASMVKHGLLRRDRHGRYHVGRRFTSSGLITVAGPVLDDLRARTGETAAIWVRRGDHRLCVACAESEAELRASLPVGSRLPLAARGSAARILEAGDPPDPAHPERRWLESVSERMLGLSSVSAPVRLNDEVVAALCLSAPLSRVGPEGPGHQYGDLVVAGAERIEKLIMSG</sequence>